<sequence length="247" mass="27740">MAEGNVHPPEGEISYICSSCKTESEDIASNFTYFISLELCFTCTHCGEEFQTGFKREKLNSSDKPSHRCEECGMTFRAPCDLLYHSFDHSGEWPHRCVYCGTGFAIPSAFNYHMTKRNAIRDICCSKCFKIFRGKICPELLRRYCRLYCEKCSSEQVALRSTSLVTSVTDWTPSSVLTALYFSGIRSTSLVTSVTDWTPSSVLTALYFSGIRSTSLVTSVTDWTPSSVLTALYFSGSSVYKFSHISH</sequence>
<keyword evidence="3" id="KW-0677">Repeat</keyword>
<name>A0A8X7B9P4_TRICX</name>
<dbReference type="SMART" id="SM00355">
    <property type="entry name" value="ZnF_C2H2"/>
    <property type="match status" value="2"/>
</dbReference>
<dbReference type="InterPro" id="IPR036236">
    <property type="entry name" value="Znf_C2H2_sf"/>
</dbReference>
<dbReference type="EMBL" id="BMAU01021369">
    <property type="protein sequence ID" value="GFY24376.1"/>
    <property type="molecule type" value="Genomic_DNA"/>
</dbReference>
<evidence type="ECO:0000313" key="11">
    <source>
        <dbReference type="EMBL" id="GFY24376.1"/>
    </source>
</evidence>
<evidence type="ECO:0000259" key="10">
    <source>
        <dbReference type="PROSITE" id="PS50157"/>
    </source>
</evidence>
<dbReference type="GO" id="GO:0003677">
    <property type="term" value="F:DNA binding"/>
    <property type="evidence" value="ECO:0007669"/>
    <property type="project" value="UniProtKB-KW"/>
</dbReference>
<accession>A0A8X7B9P4</accession>
<evidence type="ECO:0000256" key="9">
    <source>
        <dbReference type="PROSITE-ProRule" id="PRU00042"/>
    </source>
</evidence>
<keyword evidence="12" id="KW-1185">Reference proteome</keyword>
<evidence type="ECO:0000256" key="6">
    <source>
        <dbReference type="ARBA" id="ARBA00023015"/>
    </source>
</evidence>
<evidence type="ECO:0000256" key="8">
    <source>
        <dbReference type="ARBA" id="ARBA00023242"/>
    </source>
</evidence>
<evidence type="ECO:0000256" key="3">
    <source>
        <dbReference type="ARBA" id="ARBA00022737"/>
    </source>
</evidence>
<evidence type="ECO:0000256" key="4">
    <source>
        <dbReference type="ARBA" id="ARBA00022771"/>
    </source>
</evidence>
<keyword evidence="6" id="KW-0805">Transcription regulation</keyword>
<dbReference type="PROSITE" id="PS00028">
    <property type="entry name" value="ZINC_FINGER_C2H2_1"/>
    <property type="match status" value="1"/>
</dbReference>
<dbReference type="PANTHER" id="PTHR24394">
    <property type="entry name" value="ZINC FINGER PROTEIN"/>
    <property type="match status" value="1"/>
</dbReference>
<evidence type="ECO:0000256" key="5">
    <source>
        <dbReference type="ARBA" id="ARBA00022833"/>
    </source>
</evidence>
<feature type="domain" description="C2H2-type" evidence="10">
    <location>
        <begin position="67"/>
        <end position="94"/>
    </location>
</feature>
<dbReference type="Proteomes" id="UP000887159">
    <property type="component" value="Unassembled WGS sequence"/>
</dbReference>
<dbReference type="PANTHER" id="PTHR24394:SF48">
    <property type="entry name" value="ZINC FINGER PROTEIN 771"/>
    <property type="match status" value="1"/>
</dbReference>
<dbReference type="AlphaFoldDB" id="A0A8X7B9P4"/>
<keyword evidence="2" id="KW-0479">Metal-binding</keyword>
<dbReference type="Gene3D" id="3.30.160.60">
    <property type="entry name" value="Classic Zinc Finger"/>
    <property type="match status" value="1"/>
</dbReference>
<keyword evidence="4 9" id="KW-0863">Zinc-finger</keyword>
<dbReference type="GO" id="GO:0005634">
    <property type="term" value="C:nucleus"/>
    <property type="evidence" value="ECO:0007669"/>
    <property type="project" value="UniProtKB-SubCell"/>
</dbReference>
<evidence type="ECO:0000313" key="12">
    <source>
        <dbReference type="Proteomes" id="UP000887159"/>
    </source>
</evidence>
<evidence type="ECO:0000256" key="1">
    <source>
        <dbReference type="ARBA" id="ARBA00004123"/>
    </source>
</evidence>
<dbReference type="GO" id="GO:0000981">
    <property type="term" value="F:DNA-binding transcription factor activity, RNA polymerase II-specific"/>
    <property type="evidence" value="ECO:0007669"/>
    <property type="project" value="TreeGrafter"/>
</dbReference>
<evidence type="ECO:0000256" key="7">
    <source>
        <dbReference type="ARBA" id="ARBA00023163"/>
    </source>
</evidence>
<comment type="subcellular location">
    <subcellularLocation>
        <location evidence="1">Nucleus</location>
    </subcellularLocation>
</comment>
<organism evidence="11 12">
    <name type="scientific">Trichonephila clavipes</name>
    <name type="common">Golden silk orbweaver</name>
    <name type="synonym">Nephila clavipes</name>
    <dbReference type="NCBI Taxonomy" id="2585209"/>
    <lineage>
        <taxon>Eukaryota</taxon>
        <taxon>Metazoa</taxon>
        <taxon>Ecdysozoa</taxon>
        <taxon>Arthropoda</taxon>
        <taxon>Chelicerata</taxon>
        <taxon>Arachnida</taxon>
        <taxon>Araneae</taxon>
        <taxon>Araneomorphae</taxon>
        <taxon>Entelegynae</taxon>
        <taxon>Araneoidea</taxon>
        <taxon>Nephilidae</taxon>
        <taxon>Trichonephila</taxon>
    </lineage>
</organism>
<dbReference type="GO" id="GO:0008270">
    <property type="term" value="F:zinc ion binding"/>
    <property type="evidence" value="ECO:0007669"/>
    <property type="project" value="UniProtKB-KW"/>
</dbReference>
<comment type="caution">
    <text evidence="11">The sequence shown here is derived from an EMBL/GenBank/DDBJ whole genome shotgun (WGS) entry which is preliminary data.</text>
</comment>
<protein>
    <recommendedName>
        <fullName evidence="10">C2H2-type domain-containing protein</fullName>
    </recommendedName>
</protein>
<proteinExistence type="predicted"/>
<keyword evidence="7" id="KW-0804">Transcription</keyword>
<dbReference type="InterPro" id="IPR013087">
    <property type="entry name" value="Znf_C2H2_type"/>
</dbReference>
<evidence type="ECO:0000256" key="2">
    <source>
        <dbReference type="ARBA" id="ARBA00022723"/>
    </source>
</evidence>
<keyword evidence="8" id="KW-0539">Nucleus</keyword>
<dbReference type="PROSITE" id="PS50157">
    <property type="entry name" value="ZINC_FINGER_C2H2_2"/>
    <property type="match status" value="1"/>
</dbReference>
<reference evidence="11" key="1">
    <citation type="submission" date="2020-08" db="EMBL/GenBank/DDBJ databases">
        <title>Multicomponent nature underlies the extraordinary mechanical properties of spider dragline silk.</title>
        <authorList>
            <person name="Kono N."/>
            <person name="Nakamura H."/>
            <person name="Mori M."/>
            <person name="Yoshida Y."/>
            <person name="Ohtoshi R."/>
            <person name="Malay A.D."/>
            <person name="Moran D.A.P."/>
            <person name="Tomita M."/>
            <person name="Numata K."/>
            <person name="Arakawa K."/>
        </authorList>
    </citation>
    <scope>NUCLEOTIDE SEQUENCE</scope>
</reference>
<gene>
    <name evidence="11" type="ORF">TNCV_1014252</name>
</gene>
<keyword evidence="5" id="KW-0862">Zinc</keyword>
<dbReference type="SUPFAM" id="SSF57667">
    <property type="entry name" value="beta-beta-alpha zinc fingers"/>
    <property type="match status" value="1"/>
</dbReference>